<evidence type="ECO:0000313" key="1">
    <source>
        <dbReference type="EMBL" id="CAA7400914.1"/>
    </source>
</evidence>
<dbReference type="EMBL" id="LR746271">
    <property type="protein sequence ID" value="CAA7400914.1"/>
    <property type="molecule type" value="Genomic_DNA"/>
</dbReference>
<name>A0A7I8KVA4_SPIIN</name>
<organism evidence="1 2">
    <name type="scientific">Spirodela intermedia</name>
    <name type="common">Intermediate duckweed</name>
    <dbReference type="NCBI Taxonomy" id="51605"/>
    <lineage>
        <taxon>Eukaryota</taxon>
        <taxon>Viridiplantae</taxon>
        <taxon>Streptophyta</taxon>
        <taxon>Embryophyta</taxon>
        <taxon>Tracheophyta</taxon>
        <taxon>Spermatophyta</taxon>
        <taxon>Magnoliopsida</taxon>
        <taxon>Liliopsida</taxon>
        <taxon>Araceae</taxon>
        <taxon>Lemnoideae</taxon>
        <taxon>Spirodela</taxon>
    </lineage>
</organism>
<keyword evidence="2" id="KW-1185">Reference proteome</keyword>
<gene>
    <name evidence="1" type="ORF">SI8410_08011592</name>
</gene>
<accession>A0A7I8KVA4</accession>
<proteinExistence type="predicted"/>
<sequence length="21" mass="2504">MLNQDSNPRRSPPPLLRKVWV</sequence>
<dbReference type="AlphaFoldDB" id="A0A7I8KVA4"/>
<evidence type="ECO:0000313" key="2">
    <source>
        <dbReference type="Proteomes" id="UP000663760"/>
    </source>
</evidence>
<protein>
    <submittedName>
        <fullName evidence="1">Uncharacterized protein</fullName>
    </submittedName>
</protein>
<dbReference type="Proteomes" id="UP000663760">
    <property type="component" value="Chromosome 8"/>
</dbReference>
<reference evidence="1" key="1">
    <citation type="submission" date="2020-02" db="EMBL/GenBank/DDBJ databases">
        <authorList>
            <person name="Scholz U."/>
            <person name="Mascher M."/>
            <person name="Fiebig A."/>
        </authorList>
    </citation>
    <scope>NUCLEOTIDE SEQUENCE</scope>
</reference>